<dbReference type="EMBL" id="RQJO01000008">
    <property type="protein sequence ID" value="RRB03684.1"/>
    <property type="molecule type" value="Genomic_DNA"/>
</dbReference>
<dbReference type="SUPFAM" id="SSF51126">
    <property type="entry name" value="Pectin lyase-like"/>
    <property type="match status" value="1"/>
</dbReference>
<dbReference type="RefSeq" id="WP_124873655.1">
    <property type="nucleotide sequence ID" value="NZ_RQJO01000008.1"/>
</dbReference>
<evidence type="ECO:0000259" key="2">
    <source>
        <dbReference type="Pfam" id="PF05048"/>
    </source>
</evidence>
<keyword evidence="1" id="KW-0732">Signal</keyword>
<feature type="domain" description="Periplasmic copper-binding protein NosD beta helix" evidence="2">
    <location>
        <begin position="341"/>
        <end position="464"/>
    </location>
</feature>
<sequence length="562" mass="61792">MRLLLNLLFCLHLTLHVLGQSFNLSTYKPVADGKTDDSPAFRRLFADVAKAGGGTVTIPVGNYFLKGETPIPVSAHTTVSAYGARFYLPKTLGDKARIVVFSGIDIQDFSWFGGYFEGYCFDHRNPPNTWEPNVTTRMIVITTSATGKTDNLLFRDIQSSKVAGAVITVQGLHREGSESEVQNFATNVTVENCTLLNSGKFMWDYGLLWQILVWPEDYSSTDQAMAQKYFRNDLIRSGVSLADGTTQVRFANTQQPIPVSKQDSPHHVVCFYGDKLPANIRRGRKYYVVASAADHIQVSETFGGKPLVFSGSAGPETKLIYNLQSAFSALYAPVGAGSGKGCIDLMACKNTRITGCKISALGDAMHIHSSHNNVFANNQILGARMGAFFLAEYCKNSTITGNTVDGTNGSRVVSIERSNEDVTVIGNTFRNGGRGSWINQPKNLIIQGNIFINNTTKCEHDPWRGRRSFHTGEWETYSEMYFTTYEPDGRYGPIILRDNIFVTGPEAKSVIEFYPKGFDILVEGNFFRGNTSTILVGENTDVTVGQNKGGTVQKVVQSGPSH</sequence>
<accession>A0A3P1BT18</accession>
<name>A0A3P1BT18_9BACT</name>
<dbReference type="InterPro" id="IPR011050">
    <property type="entry name" value="Pectin_lyase_fold/virulence"/>
</dbReference>
<dbReference type="SMART" id="SM00710">
    <property type="entry name" value="PbH1"/>
    <property type="match status" value="7"/>
</dbReference>
<protein>
    <recommendedName>
        <fullName evidence="2">Periplasmic copper-binding protein NosD beta helix domain-containing protein</fullName>
    </recommendedName>
</protein>
<evidence type="ECO:0000313" key="3">
    <source>
        <dbReference type="EMBL" id="RRB03684.1"/>
    </source>
</evidence>
<dbReference type="OrthoDB" id="9795222at2"/>
<feature type="signal peptide" evidence="1">
    <location>
        <begin position="1"/>
        <end position="19"/>
    </location>
</feature>
<reference evidence="3 4" key="1">
    <citation type="submission" date="2018-11" db="EMBL/GenBank/DDBJ databases">
        <authorList>
            <person name="Zhou Z."/>
            <person name="Wang G."/>
        </authorList>
    </citation>
    <scope>NUCLEOTIDE SEQUENCE [LARGE SCALE GENOMIC DNA]</scope>
    <source>
        <strain evidence="3 4">KCTC52004</strain>
    </source>
</reference>
<feature type="chain" id="PRO_5018185631" description="Periplasmic copper-binding protein NosD beta helix domain-containing protein" evidence="1">
    <location>
        <begin position="20"/>
        <end position="562"/>
    </location>
</feature>
<dbReference type="InterPro" id="IPR007742">
    <property type="entry name" value="NosD_dom"/>
</dbReference>
<evidence type="ECO:0000256" key="1">
    <source>
        <dbReference type="SAM" id="SignalP"/>
    </source>
</evidence>
<dbReference type="InterPro" id="IPR006626">
    <property type="entry name" value="PbH1"/>
</dbReference>
<proteinExistence type="predicted"/>
<keyword evidence="4" id="KW-1185">Reference proteome</keyword>
<comment type="caution">
    <text evidence="3">The sequence shown here is derived from an EMBL/GenBank/DDBJ whole genome shotgun (WGS) entry which is preliminary data.</text>
</comment>
<gene>
    <name evidence="3" type="ORF">EHT25_09090</name>
</gene>
<evidence type="ECO:0000313" key="4">
    <source>
        <dbReference type="Proteomes" id="UP000271925"/>
    </source>
</evidence>
<dbReference type="Proteomes" id="UP000271925">
    <property type="component" value="Unassembled WGS sequence"/>
</dbReference>
<dbReference type="AlphaFoldDB" id="A0A3P1BT18"/>
<dbReference type="Gene3D" id="2.160.20.10">
    <property type="entry name" value="Single-stranded right-handed beta-helix, Pectin lyase-like"/>
    <property type="match status" value="2"/>
</dbReference>
<dbReference type="InterPro" id="IPR012334">
    <property type="entry name" value="Pectin_lyas_fold"/>
</dbReference>
<dbReference type="Pfam" id="PF05048">
    <property type="entry name" value="NosD"/>
    <property type="match status" value="1"/>
</dbReference>
<organism evidence="3 4">
    <name type="scientific">Larkinella rosea</name>
    <dbReference type="NCBI Taxonomy" id="2025312"/>
    <lineage>
        <taxon>Bacteria</taxon>
        <taxon>Pseudomonadati</taxon>
        <taxon>Bacteroidota</taxon>
        <taxon>Cytophagia</taxon>
        <taxon>Cytophagales</taxon>
        <taxon>Spirosomataceae</taxon>
        <taxon>Larkinella</taxon>
    </lineage>
</organism>